<sequence length="99" mass="12534">MKTEQDFYNDTWSDMTKTHRTKAPEFAVDLWGWWRRWQARKLKAVMDRSRAYWTKKREQKKRDQLRWKTEKMWEHLRQHKRLLRELREEAVREANASQN</sequence>
<accession>A0A6H1ZDF3</accession>
<name>A0A6H1ZDF3_9ZZZZ</name>
<reference evidence="1" key="1">
    <citation type="submission" date="2020-03" db="EMBL/GenBank/DDBJ databases">
        <title>The deep terrestrial virosphere.</title>
        <authorList>
            <person name="Holmfeldt K."/>
            <person name="Nilsson E."/>
            <person name="Simone D."/>
            <person name="Lopez-Fernandez M."/>
            <person name="Wu X."/>
            <person name="de Brujin I."/>
            <person name="Lundin D."/>
            <person name="Andersson A."/>
            <person name="Bertilsson S."/>
            <person name="Dopson M."/>
        </authorList>
    </citation>
    <scope>NUCLEOTIDE SEQUENCE</scope>
    <source>
        <strain evidence="1">TM448A00289</strain>
        <strain evidence="2">TM448B00173</strain>
    </source>
</reference>
<evidence type="ECO:0000313" key="2">
    <source>
        <dbReference type="EMBL" id="QJH94060.1"/>
    </source>
</evidence>
<organism evidence="1">
    <name type="scientific">viral metagenome</name>
    <dbReference type="NCBI Taxonomy" id="1070528"/>
    <lineage>
        <taxon>unclassified sequences</taxon>
        <taxon>metagenomes</taxon>
        <taxon>organismal metagenomes</taxon>
    </lineage>
</organism>
<dbReference type="EMBL" id="MT144000">
    <property type="protein sequence ID" value="QJA45946.1"/>
    <property type="molecule type" value="Genomic_DNA"/>
</dbReference>
<evidence type="ECO:0000313" key="1">
    <source>
        <dbReference type="EMBL" id="QJA45946.1"/>
    </source>
</evidence>
<gene>
    <name evidence="1" type="ORF">TM448A00289_0013</name>
    <name evidence="2" type="ORF">TM448B00173_0030</name>
</gene>
<proteinExistence type="predicted"/>
<dbReference type="EMBL" id="MT144595">
    <property type="protein sequence ID" value="QJH94060.1"/>
    <property type="molecule type" value="Genomic_DNA"/>
</dbReference>
<dbReference type="AlphaFoldDB" id="A0A6H1ZDF3"/>
<protein>
    <submittedName>
        <fullName evidence="1">Uncharacterized protein</fullName>
    </submittedName>
</protein>